<feature type="region of interest" description="Disordered" evidence="1">
    <location>
        <begin position="50"/>
        <end position="117"/>
    </location>
</feature>
<reference evidence="3" key="1">
    <citation type="submission" date="2019-11" db="EMBL/GenBank/DDBJ databases">
        <title>The complete genome sequence of Saccharopolyspora sp. E2A.</title>
        <authorList>
            <person name="Zhang G."/>
        </authorList>
    </citation>
    <scope>NUCLEOTIDE SEQUENCE [LARGE SCALE GENOMIC DNA]</scope>
    <source>
        <strain evidence="3">E2A</strain>
    </source>
</reference>
<protein>
    <submittedName>
        <fullName evidence="2">Uncharacterized protein</fullName>
    </submittedName>
</protein>
<organism evidence="2 3">
    <name type="scientific">Allosaccharopolyspora coralli</name>
    <dbReference type="NCBI Taxonomy" id="2665642"/>
    <lineage>
        <taxon>Bacteria</taxon>
        <taxon>Bacillati</taxon>
        <taxon>Actinomycetota</taxon>
        <taxon>Actinomycetes</taxon>
        <taxon>Pseudonocardiales</taxon>
        <taxon>Pseudonocardiaceae</taxon>
        <taxon>Allosaccharopolyspora</taxon>
    </lineage>
</organism>
<dbReference type="PRINTS" id="PR01217">
    <property type="entry name" value="PRICHEXTENSN"/>
</dbReference>
<feature type="compositionally biased region" description="Pro residues" evidence="1">
    <location>
        <begin position="57"/>
        <end position="88"/>
    </location>
</feature>
<dbReference type="RefSeq" id="WP_154076592.1">
    <property type="nucleotide sequence ID" value="NZ_CP045929.1"/>
</dbReference>
<evidence type="ECO:0000313" key="3">
    <source>
        <dbReference type="Proteomes" id="UP000371041"/>
    </source>
</evidence>
<proteinExistence type="predicted"/>
<name>A0A5Q3QEX9_9PSEU</name>
<accession>A0A5Q3QEX9</accession>
<gene>
    <name evidence="2" type="ORF">GIY23_11190</name>
</gene>
<evidence type="ECO:0000313" key="2">
    <source>
        <dbReference type="EMBL" id="QGK70009.1"/>
    </source>
</evidence>
<evidence type="ECO:0000256" key="1">
    <source>
        <dbReference type="SAM" id="MobiDB-lite"/>
    </source>
</evidence>
<dbReference type="EMBL" id="CP045929">
    <property type="protein sequence ID" value="QGK70009.1"/>
    <property type="molecule type" value="Genomic_DNA"/>
</dbReference>
<keyword evidence="3" id="KW-1185">Reference proteome</keyword>
<sequence>MRNHSTGSGRDRPHRVRRWWWATSLRLRLVPVTALVALAVLGGVSVLMSGSRQPVQAQPPPPPPSTTTTVAPPPPPPEPEPTPLPPEPTTTTPPTTTPPPPPVTTTTEAPPPPRERTVFFGQRCEIQGERARHYDGTPMVCDYLFDTLRFVPE</sequence>
<dbReference type="AlphaFoldDB" id="A0A5Q3QEX9"/>
<dbReference type="KEGG" id="sace:GIY23_11190"/>
<dbReference type="Proteomes" id="UP000371041">
    <property type="component" value="Chromosome"/>
</dbReference>